<protein>
    <submittedName>
        <fullName evidence="3">Uncharacterized protein</fullName>
    </submittedName>
</protein>
<keyword evidence="4" id="KW-1185">Reference proteome</keyword>
<sequence>MNDVKNTNETNPELATEGVNAKLNTEAATEASQTGNSNKRGGCGEWSKCGGSWQQGKRRWKVFAAAALIAVFGFMLGKASSHHHSRHHGYQQSMQSYDNLGQKLPLSMILDGIEATPAQRAKAVELLR</sequence>
<organism evidence="3 4">
    <name type="scientific">Thiothrix eikelboomii</name>
    <dbReference type="NCBI Taxonomy" id="92487"/>
    <lineage>
        <taxon>Bacteria</taxon>
        <taxon>Pseudomonadati</taxon>
        <taxon>Pseudomonadota</taxon>
        <taxon>Gammaproteobacteria</taxon>
        <taxon>Thiotrichales</taxon>
        <taxon>Thiotrichaceae</taxon>
        <taxon>Thiothrix</taxon>
    </lineage>
</organism>
<name>A0A1T4XLI5_9GAMM</name>
<dbReference type="Proteomes" id="UP000190460">
    <property type="component" value="Unassembled WGS sequence"/>
</dbReference>
<keyword evidence="2" id="KW-1133">Transmembrane helix</keyword>
<feature type="compositionally biased region" description="Polar residues" evidence="1">
    <location>
        <begin position="1"/>
        <end position="13"/>
    </location>
</feature>
<proteinExistence type="predicted"/>
<dbReference type="STRING" id="92487.SAMN02745130_03137"/>
<keyword evidence="2" id="KW-0472">Membrane</keyword>
<gene>
    <name evidence="3" type="ORF">SAMN02745130_03137</name>
</gene>
<evidence type="ECO:0000256" key="2">
    <source>
        <dbReference type="SAM" id="Phobius"/>
    </source>
</evidence>
<dbReference type="EMBL" id="FUYB01000019">
    <property type="protein sequence ID" value="SKA90356.1"/>
    <property type="molecule type" value="Genomic_DNA"/>
</dbReference>
<evidence type="ECO:0000256" key="1">
    <source>
        <dbReference type="SAM" id="MobiDB-lite"/>
    </source>
</evidence>
<reference evidence="3 4" key="1">
    <citation type="submission" date="2017-02" db="EMBL/GenBank/DDBJ databases">
        <authorList>
            <person name="Peterson S.W."/>
        </authorList>
    </citation>
    <scope>NUCLEOTIDE SEQUENCE [LARGE SCALE GENOMIC DNA]</scope>
    <source>
        <strain evidence="3 4">ATCC 49788</strain>
    </source>
</reference>
<evidence type="ECO:0000313" key="4">
    <source>
        <dbReference type="Proteomes" id="UP000190460"/>
    </source>
</evidence>
<keyword evidence="2" id="KW-0812">Transmembrane</keyword>
<dbReference type="AlphaFoldDB" id="A0A1T4XLI5"/>
<evidence type="ECO:0000313" key="3">
    <source>
        <dbReference type="EMBL" id="SKA90356.1"/>
    </source>
</evidence>
<feature type="transmembrane region" description="Helical" evidence="2">
    <location>
        <begin position="60"/>
        <end position="77"/>
    </location>
</feature>
<feature type="compositionally biased region" description="Polar residues" evidence="1">
    <location>
        <begin position="22"/>
        <end position="39"/>
    </location>
</feature>
<dbReference type="OrthoDB" id="9950487at2"/>
<feature type="region of interest" description="Disordered" evidence="1">
    <location>
        <begin position="1"/>
        <end position="52"/>
    </location>
</feature>
<dbReference type="RefSeq" id="WP_078923576.1">
    <property type="nucleotide sequence ID" value="NZ_FUYB01000019.1"/>
</dbReference>
<accession>A0A1T4XLI5</accession>